<feature type="compositionally biased region" description="Polar residues" evidence="1">
    <location>
        <begin position="1"/>
        <end position="12"/>
    </location>
</feature>
<dbReference type="InterPro" id="IPR029071">
    <property type="entry name" value="Ubiquitin-like_domsf"/>
</dbReference>
<dbReference type="Proteomes" id="UP000217199">
    <property type="component" value="Unassembled WGS sequence"/>
</dbReference>
<feature type="compositionally biased region" description="Pro residues" evidence="1">
    <location>
        <begin position="414"/>
        <end position="430"/>
    </location>
</feature>
<gene>
    <name evidence="3" type="ORF">PNOK_0714900</name>
</gene>
<feature type="compositionally biased region" description="Polar residues" evidence="1">
    <location>
        <begin position="100"/>
        <end position="113"/>
    </location>
</feature>
<evidence type="ECO:0000313" key="4">
    <source>
        <dbReference type="Proteomes" id="UP000217199"/>
    </source>
</evidence>
<dbReference type="SUPFAM" id="SSF54236">
    <property type="entry name" value="Ubiquitin-like"/>
    <property type="match status" value="1"/>
</dbReference>
<dbReference type="SMART" id="SM00233">
    <property type="entry name" value="PH"/>
    <property type="match status" value="1"/>
</dbReference>
<accession>A0A286UC28</accession>
<dbReference type="GO" id="GO:0006508">
    <property type="term" value="P:proteolysis"/>
    <property type="evidence" value="ECO:0007669"/>
    <property type="project" value="UniProtKB-KW"/>
</dbReference>
<feature type="region of interest" description="Disordered" evidence="1">
    <location>
        <begin position="140"/>
        <end position="451"/>
    </location>
</feature>
<sequence length="719" mass="79787">MPRPLHSQTADLHSQRVPVSLAEYTHHPVAAVRKPTRQLRQPQQDSSSEDSSSEDDYGFDSDEYNSRGRSLAPPLSEKRARSYAFEGALPPEPYPLKAQAQKTTTAPVFNQLRNGRKGVFKPFTQEQEEDDDVPLAQRIPTALKAQKSIRKQVQQESDRKRRERSLAATRRALEGRRSPPPQVPEPVERGRSMTSTAAVQAASSRLPPGVQALPNVAPMSSSQEAAMMAQRSLHPPTRQRAKTLSGTAGVPAEELTNRLLKVQIQSQTKEPGQAPQVPRMPPVPAQHIRMEDSSTSLDRVSSTSRHSPQSPQPGGHSYPTSHASTEESSAAPTRTLRSMRSFHGIAPAEAVPPLPSALERRPTSSRGRKSNEVNQHPHSATEDIVRSRSVKRPSHDRPSRPSTEAQDVYSSPVPQLPPLPPIPASVPSLPPMNSARSRPASPSRGAFTSSNTVQTRVYISDMQRFNVVEIGPDTNAKDVLEMLQHQGDLRNEQRFSSSWMLYEVCHDFGMERPIRNFEHLTDISGSWSKEKTMNCFMVKPSPYSLSLATVPSSIPIRSGPVDYETKKGKWNRRWLELREHGLWLSKNQGKNDEFLCSLSVFDAYIVTRIHKSSKPFVFAIKSTDPITLFENKSDYLHVFSVPEDNGKAWVEAIWLARSYILYQEKNVLFQSKPKEGGGANLARSGTRKKPAQTYVNIGPSPGVPTAGPFEPGSLLAKRA</sequence>
<dbReference type="InterPro" id="IPR001849">
    <property type="entry name" value="PH_domain"/>
</dbReference>
<feature type="region of interest" description="Disordered" evidence="1">
    <location>
        <begin position="676"/>
        <end position="719"/>
    </location>
</feature>
<evidence type="ECO:0000313" key="3">
    <source>
        <dbReference type="EMBL" id="PAV17085.1"/>
    </source>
</evidence>
<dbReference type="SUPFAM" id="SSF50729">
    <property type="entry name" value="PH domain-like"/>
    <property type="match status" value="1"/>
</dbReference>
<dbReference type="InParanoid" id="A0A286UC28"/>
<evidence type="ECO:0000256" key="1">
    <source>
        <dbReference type="SAM" id="MobiDB-lite"/>
    </source>
</evidence>
<protein>
    <submittedName>
        <fullName evidence="3">Zinc metalloprotease</fullName>
    </submittedName>
</protein>
<feature type="domain" description="PH" evidence="2">
    <location>
        <begin position="554"/>
        <end position="658"/>
    </location>
</feature>
<keyword evidence="3" id="KW-0645">Protease</keyword>
<dbReference type="InterPro" id="IPR011993">
    <property type="entry name" value="PH-like_dom_sf"/>
</dbReference>
<dbReference type="GO" id="GO:0008237">
    <property type="term" value="F:metallopeptidase activity"/>
    <property type="evidence" value="ECO:0007669"/>
    <property type="project" value="UniProtKB-KW"/>
</dbReference>
<feature type="compositionally biased region" description="Low complexity" evidence="1">
    <location>
        <begin position="319"/>
        <end position="333"/>
    </location>
</feature>
<dbReference type="STRING" id="2282107.A0A286UC28"/>
<keyword evidence="3" id="KW-0482">Metalloprotease</keyword>
<comment type="caution">
    <text evidence="3">The sequence shown here is derived from an EMBL/GenBank/DDBJ whole genome shotgun (WGS) entry which is preliminary data.</text>
</comment>
<feature type="compositionally biased region" description="Low complexity" evidence="1">
    <location>
        <begin position="434"/>
        <end position="444"/>
    </location>
</feature>
<feature type="compositionally biased region" description="Acidic residues" evidence="1">
    <location>
        <begin position="47"/>
        <end position="63"/>
    </location>
</feature>
<dbReference type="CDD" id="cd00821">
    <property type="entry name" value="PH"/>
    <property type="match status" value="1"/>
</dbReference>
<evidence type="ECO:0000259" key="2">
    <source>
        <dbReference type="PROSITE" id="PS50003"/>
    </source>
</evidence>
<dbReference type="PROSITE" id="PS50003">
    <property type="entry name" value="PH_DOMAIN"/>
    <property type="match status" value="1"/>
</dbReference>
<feature type="compositionally biased region" description="Low complexity" evidence="1">
    <location>
        <begin position="293"/>
        <end position="305"/>
    </location>
</feature>
<feature type="region of interest" description="Disordered" evidence="1">
    <location>
        <begin position="1"/>
        <end position="113"/>
    </location>
</feature>
<dbReference type="EMBL" id="NBII01000007">
    <property type="protein sequence ID" value="PAV17085.1"/>
    <property type="molecule type" value="Genomic_DNA"/>
</dbReference>
<dbReference type="OrthoDB" id="43122at2759"/>
<proteinExistence type="predicted"/>
<keyword evidence="3" id="KW-0378">Hydrolase</keyword>
<organism evidence="3 4">
    <name type="scientific">Pyrrhoderma noxium</name>
    <dbReference type="NCBI Taxonomy" id="2282107"/>
    <lineage>
        <taxon>Eukaryota</taxon>
        <taxon>Fungi</taxon>
        <taxon>Dikarya</taxon>
        <taxon>Basidiomycota</taxon>
        <taxon>Agaricomycotina</taxon>
        <taxon>Agaricomycetes</taxon>
        <taxon>Hymenochaetales</taxon>
        <taxon>Hymenochaetaceae</taxon>
        <taxon>Pyrrhoderma</taxon>
    </lineage>
</organism>
<dbReference type="PANTHER" id="PTHR38700:SF1">
    <property type="entry name" value="PH DOMAIN-CONTAINING PROTEIN"/>
    <property type="match status" value="1"/>
</dbReference>
<dbReference type="Pfam" id="PF21989">
    <property type="entry name" value="RA_2"/>
    <property type="match status" value="1"/>
</dbReference>
<feature type="compositionally biased region" description="Polar residues" evidence="1">
    <location>
        <begin position="192"/>
        <end position="203"/>
    </location>
</feature>
<dbReference type="PANTHER" id="PTHR38700">
    <property type="entry name" value="YALI0E22418P"/>
    <property type="match status" value="1"/>
</dbReference>
<keyword evidence="4" id="KW-1185">Reference proteome</keyword>
<name>A0A286UC28_9AGAM</name>
<dbReference type="AlphaFoldDB" id="A0A286UC28"/>
<dbReference type="Gene3D" id="3.10.20.90">
    <property type="entry name" value="Phosphatidylinositol 3-kinase Catalytic Subunit, Chain A, domain 1"/>
    <property type="match status" value="1"/>
</dbReference>
<dbReference type="Gene3D" id="2.30.29.30">
    <property type="entry name" value="Pleckstrin-homology domain (PH domain)/Phosphotyrosine-binding domain (PTB)"/>
    <property type="match status" value="1"/>
</dbReference>
<reference evidence="3 4" key="1">
    <citation type="journal article" date="2017" name="Mol. Ecol.">
        <title>Comparative and population genomic landscape of Phellinus noxius: A hypervariable fungus causing root rot in trees.</title>
        <authorList>
            <person name="Chung C.L."/>
            <person name="Lee T.J."/>
            <person name="Akiba M."/>
            <person name="Lee H.H."/>
            <person name="Kuo T.H."/>
            <person name="Liu D."/>
            <person name="Ke H.M."/>
            <person name="Yokoi T."/>
            <person name="Roa M.B."/>
            <person name="Lu M.J."/>
            <person name="Chang Y.Y."/>
            <person name="Ann P.J."/>
            <person name="Tsai J.N."/>
            <person name="Chen C.Y."/>
            <person name="Tzean S.S."/>
            <person name="Ota Y."/>
            <person name="Hattori T."/>
            <person name="Sahashi N."/>
            <person name="Liou R.F."/>
            <person name="Kikuchi T."/>
            <person name="Tsai I.J."/>
        </authorList>
    </citation>
    <scope>NUCLEOTIDE SEQUENCE [LARGE SCALE GENOMIC DNA]</scope>
    <source>
        <strain evidence="3 4">FFPRI411160</strain>
    </source>
</reference>